<dbReference type="SUPFAM" id="SSF55846">
    <property type="entry name" value="N-acetylmuramoyl-L-alanine amidase-like"/>
    <property type="match status" value="1"/>
</dbReference>
<dbReference type="CDD" id="cd06583">
    <property type="entry name" value="PGRP"/>
    <property type="match status" value="1"/>
</dbReference>
<dbReference type="InterPro" id="IPR036505">
    <property type="entry name" value="Amidase/PGRP_sf"/>
</dbReference>
<dbReference type="EC" id="3.5.1.28" evidence="3"/>
<dbReference type="InterPro" id="IPR002502">
    <property type="entry name" value="Amidase_domain"/>
</dbReference>
<feature type="region of interest" description="Disordered" evidence="6">
    <location>
        <begin position="241"/>
        <end position="264"/>
    </location>
</feature>
<evidence type="ECO:0000256" key="4">
    <source>
        <dbReference type="ARBA" id="ARBA00022801"/>
    </source>
</evidence>
<dbReference type="GO" id="GO:0019867">
    <property type="term" value="C:outer membrane"/>
    <property type="evidence" value="ECO:0007669"/>
    <property type="project" value="TreeGrafter"/>
</dbReference>
<dbReference type="InterPro" id="IPR051206">
    <property type="entry name" value="NAMLAA_amidase_2"/>
</dbReference>
<dbReference type="SUPFAM" id="SSF47090">
    <property type="entry name" value="PGBD-like"/>
    <property type="match status" value="1"/>
</dbReference>
<gene>
    <name evidence="8" type="ORF">GCM10010964_00900</name>
</gene>
<evidence type="ECO:0000256" key="2">
    <source>
        <dbReference type="ARBA" id="ARBA00007553"/>
    </source>
</evidence>
<accession>A0A8J2Z7K1</accession>
<evidence type="ECO:0000256" key="1">
    <source>
        <dbReference type="ARBA" id="ARBA00001561"/>
    </source>
</evidence>
<comment type="catalytic activity">
    <reaction evidence="1">
        <text>Hydrolyzes the link between N-acetylmuramoyl residues and L-amino acid residues in certain cell-wall glycopeptides.</text>
        <dbReference type="EC" id="3.5.1.28"/>
    </reaction>
</comment>
<keyword evidence="4" id="KW-0378">Hydrolase</keyword>
<evidence type="ECO:0000259" key="7">
    <source>
        <dbReference type="SMART" id="SM00644"/>
    </source>
</evidence>
<keyword evidence="5" id="KW-0961">Cell wall biogenesis/degradation</keyword>
<reference evidence="8 9" key="1">
    <citation type="journal article" date="2014" name="Int. J. Syst. Evol. Microbiol.">
        <title>Complete genome sequence of Corynebacterium casei LMG S-19264T (=DSM 44701T), isolated from a smear-ripened cheese.</title>
        <authorList>
            <consortium name="US DOE Joint Genome Institute (JGI-PGF)"/>
            <person name="Walter F."/>
            <person name="Albersmeier A."/>
            <person name="Kalinowski J."/>
            <person name="Ruckert C."/>
        </authorList>
    </citation>
    <scope>NUCLEOTIDE SEQUENCE [LARGE SCALE GENOMIC DNA]</scope>
    <source>
        <strain evidence="8 9">CGMCC 1.16330</strain>
    </source>
</reference>
<dbReference type="GO" id="GO:0008745">
    <property type="term" value="F:N-acetylmuramoyl-L-alanine amidase activity"/>
    <property type="evidence" value="ECO:0007669"/>
    <property type="project" value="UniProtKB-EC"/>
</dbReference>
<dbReference type="SMART" id="SM00644">
    <property type="entry name" value="Ami_2"/>
    <property type="match status" value="1"/>
</dbReference>
<dbReference type="PANTHER" id="PTHR30417">
    <property type="entry name" value="N-ACETYLMURAMOYL-L-ALANINE AMIDASE AMID"/>
    <property type="match status" value="1"/>
</dbReference>
<dbReference type="Proteomes" id="UP000597507">
    <property type="component" value="Unassembled WGS sequence"/>
</dbReference>
<evidence type="ECO:0000256" key="6">
    <source>
        <dbReference type="SAM" id="MobiDB-lite"/>
    </source>
</evidence>
<proteinExistence type="inferred from homology"/>
<dbReference type="RefSeq" id="WP_229677717.1">
    <property type="nucleotide sequence ID" value="NZ_BMKS01000001.1"/>
</dbReference>
<feature type="compositionally biased region" description="Basic residues" evidence="6">
    <location>
        <begin position="249"/>
        <end position="264"/>
    </location>
</feature>
<feature type="domain" description="N-acetylmuramoyl-L-alanine amidase" evidence="7">
    <location>
        <begin position="11"/>
        <end position="148"/>
    </location>
</feature>
<dbReference type="GO" id="GO:0009253">
    <property type="term" value="P:peptidoglycan catabolic process"/>
    <property type="evidence" value="ECO:0007669"/>
    <property type="project" value="InterPro"/>
</dbReference>
<name>A0A8J2Z7K1_9PROT</name>
<evidence type="ECO:0000256" key="5">
    <source>
        <dbReference type="ARBA" id="ARBA00023316"/>
    </source>
</evidence>
<dbReference type="GO" id="GO:0071555">
    <property type="term" value="P:cell wall organization"/>
    <property type="evidence" value="ECO:0007669"/>
    <property type="project" value="UniProtKB-KW"/>
</dbReference>
<evidence type="ECO:0000313" key="8">
    <source>
        <dbReference type="EMBL" id="GGG16418.1"/>
    </source>
</evidence>
<protein>
    <recommendedName>
        <fullName evidence="3">N-acetylmuramoyl-L-alanine amidase</fullName>
        <ecNumber evidence="3">3.5.1.28</ecNumber>
    </recommendedName>
</protein>
<dbReference type="Gene3D" id="3.40.80.10">
    <property type="entry name" value="Peptidoglycan recognition protein-like"/>
    <property type="match status" value="1"/>
</dbReference>
<dbReference type="Pfam" id="PF01510">
    <property type="entry name" value="Amidase_2"/>
    <property type="match status" value="1"/>
</dbReference>
<dbReference type="PANTHER" id="PTHR30417:SF1">
    <property type="entry name" value="N-ACETYLMURAMOYL-L-ALANINE AMIDASE AMID"/>
    <property type="match status" value="1"/>
</dbReference>
<evidence type="ECO:0000313" key="9">
    <source>
        <dbReference type="Proteomes" id="UP000597507"/>
    </source>
</evidence>
<evidence type="ECO:0000256" key="3">
    <source>
        <dbReference type="ARBA" id="ARBA00011901"/>
    </source>
</evidence>
<comment type="similarity">
    <text evidence="2">Belongs to the N-acetylmuramoyl-L-alanine amidase 2 family.</text>
</comment>
<dbReference type="InterPro" id="IPR036365">
    <property type="entry name" value="PGBD-like_sf"/>
</dbReference>
<dbReference type="InterPro" id="IPR036366">
    <property type="entry name" value="PGBDSf"/>
</dbReference>
<comment type="caution">
    <text evidence="8">The sequence shown here is derived from an EMBL/GenBank/DDBJ whole genome shotgun (WGS) entry which is preliminary data.</text>
</comment>
<sequence length="264" mass="28427">MSAPRIRDLASPNHDARPAGAPIDTLVLHYTGMRTAAEAIARLRDPVARVSAHYVVEEDGAVWRLVPEERRAWHAGVSFWRGREGLNDRSIGIEVVNPGHEWGYRPFPALQMAAVCDLCLAILARHPIPPCNVVAHSDIAPDRKRDPGELFDWEGLAANGVGLWPRGVEGGDPAVPADGMVRAAALLARIGYRVAAARPEVALAAFQRHWRQERVDGVADAGTLARLAAVAALCEAEQDAPAAAGPRVGGRRVVARRPPRAAEH</sequence>
<dbReference type="AlphaFoldDB" id="A0A8J2Z7K1"/>
<dbReference type="GO" id="GO:0009254">
    <property type="term" value="P:peptidoglycan turnover"/>
    <property type="evidence" value="ECO:0007669"/>
    <property type="project" value="TreeGrafter"/>
</dbReference>
<dbReference type="EMBL" id="BMKS01000001">
    <property type="protein sequence ID" value="GGG16418.1"/>
    <property type="molecule type" value="Genomic_DNA"/>
</dbReference>
<dbReference type="Gene3D" id="1.10.101.10">
    <property type="entry name" value="PGBD-like superfamily/PGBD"/>
    <property type="match status" value="1"/>
</dbReference>
<organism evidence="8 9">
    <name type="scientific">Caldovatus sediminis</name>
    <dbReference type="NCBI Taxonomy" id="2041189"/>
    <lineage>
        <taxon>Bacteria</taxon>
        <taxon>Pseudomonadati</taxon>
        <taxon>Pseudomonadota</taxon>
        <taxon>Alphaproteobacteria</taxon>
        <taxon>Acetobacterales</taxon>
        <taxon>Roseomonadaceae</taxon>
        <taxon>Caldovatus</taxon>
    </lineage>
</organism>
<keyword evidence="9" id="KW-1185">Reference proteome</keyword>